<keyword evidence="2" id="KW-1185">Reference proteome</keyword>
<accession>A0ABR0QC41</accession>
<sequence length="174" mass="19880">MELVDHKDVETIIALYYLTRNVNIESVVLFTELTDVEPVQNDTPLNQQYGVQDSYTKVLSASIDRRLTVHRFDIDLDVGWVELCDYGETSTWANNPHNAPIVYNNLNLVNLDEVSNDINDEGMEDDDNVYTLFLKNYTRGIVICNDLEAHMLSIDPDAAHASEFSEYLDIIPSY</sequence>
<dbReference type="EMBL" id="JARKNE010000004">
    <property type="protein sequence ID" value="KAK5836453.1"/>
    <property type="molecule type" value="Genomic_DNA"/>
</dbReference>
<protein>
    <submittedName>
        <fullName evidence="1">Uncharacterized protein</fullName>
    </submittedName>
</protein>
<evidence type="ECO:0000313" key="2">
    <source>
        <dbReference type="Proteomes" id="UP001358586"/>
    </source>
</evidence>
<gene>
    <name evidence="1" type="ORF">PVK06_012242</name>
</gene>
<name>A0ABR0QC41_GOSAR</name>
<comment type="caution">
    <text evidence="1">The sequence shown here is derived from an EMBL/GenBank/DDBJ whole genome shotgun (WGS) entry which is preliminary data.</text>
</comment>
<organism evidence="1 2">
    <name type="scientific">Gossypium arboreum</name>
    <name type="common">Tree cotton</name>
    <name type="synonym">Gossypium nanking</name>
    <dbReference type="NCBI Taxonomy" id="29729"/>
    <lineage>
        <taxon>Eukaryota</taxon>
        <taxon>Viridiplantae</taxon>
        <taxon>Streptophyta</taxon>
        <taxon>Embryophyta</taxon>
        <taxon>Tracheophyta</taxon>
        <taxon>Spermatophyta</taxon>
        <taxon>Magnoliopsida</taxon>
        <taxon>eudicotyledons</taxon>
        <taxon>Gunneridae</taxon>
        <taxon>Pentapetalae</taxon>
        <taxon>rosids</taxon>
        <taxon>malvids</taxon>
        <taxon>Malvales</taxon>
        <taxon>Malvaceae</taxon>
        <taxon>Malvoideae</taxon>
        <taxon>Gossypium</taxon>
    </lineage>
</organism>
<evidence type="ECO:0000313" key="1">
    <source>
        <dbReference type="EMBL" id="KAK5836453.1"/>
    </source>
</evidence>
<proteinExistence type="predicted"/>
<reference evidence="1 2" key="1">
    <citation type="submission" date="2023-03" db="EMBL/GenBank/DDBJ databases">
        <title>WGS of Gossypium arboreum.</title>
        <authorList>
            <person name="Yu D."/>
        </authorList>
    </citation>
    <scope>NUCLEOTIDE SEQUENCE [LARGE SCALE GENOMIC DNA]</scope>
    <source>
        <tissue evidence="1">Leaf</tissue>
    </source>
</reference>
<dbReference type="Proteomes" id="UP001358586">
    <property type="component" value="Chromosome 4"/>
</dbReference>